<dbReference type="Proteomes" id="UP000004508">
    <property type="component" value="Unassembled WGS sequence"/>
</dbReference>
<name>D6TZL0_KTERA</name>
<feature type="transmembrane region" description="Helical" evidence="9">
    <location>
        <begin position="1545"/>
        <end position="1565"/>
    </location>
</feature>
<dbReference type="InterPro" id="IPR004014">
    <property type="entry name" value="ATPase_P-typ_cation-transptr_N"/>
</dbReference>
<dbReference type="GO" id="GO:0005524">
    <property type="term" value="F:ATP binding"/>
    <property type="evidence" value="ECO:0007669"/>
    <property type="project" value="UniProtKB-KW"/>
</dbReference>
<dbReference type="SFLD" id="SFLDF00027">
    <property type="entry name" value="p-type_atpase"/>
    <property type="match status" value="1"/>
</dbReference>
<dbReference type="EC" id="3.6.3.8" evidence="11"/>
<dbReference type="InParanoid" id="D6TZL0"/>
<dbReference type="SUPFAM" id="SSF81653">
    <property type="entry name" value="Calcium ATPase, transduction domain A"/>
    <property type="match status" value="1"/>
</dbReference>
<dbReference type="SFLD" id="SFLDS00003">
    <property type="entry name" value="Haloacid_Dehalogenase"/>
    <property type="match status" value="1"/>
</dbReference>
<dbReference type="EMBL" id="ADVG01000004">
    <property type="protein sequence ID" value="EFH82000.1"/>
    <property type="molecule type" value="Genomic_DNA"/>
</dbReference>
<dbReference type="PROSITE" id="PS00154">
    <property type="entry name" value="ATPASE_E1_E2"/>
    <property type="match status" value="1"/>
</dbReference>
<organism evidence="11 12">
    <name type="scientific">Ktedonobacter racemifer DSM 44963</name>
    <dbReference type="NCBI Taxonomy" id="485913"/>
    <lineage>
        <taxon>Bacteria</taxon>
        <taxon>Bacillati</taxon>
        <taxon>Chloroflexota</taxon>
        <taxon>Ktedonobacteria</taxon>
        <taxon>Ktedonobacterales</taxon>
        <taxon>Ktedonobacteraceae</taxon>
        <taxon>Ktedonobacter</taxon>
    </lineage>
</organism>
<dbReference type="InterPro" id="IPR006068">
    <property type="entry name" value="ATPase_P-typ_cation-transptr_C"/>
</dbReference>
<dbReference type="RefSeq" id="WP_007919760.1">
    <property type="nucleotide sequence ID" value="NZ_ADVG01000004.1"/>
</dbReference>
<feature type="domain" description="Cation-transporting P-type ATPase N-terminal" evidence="10">
    <location>
        <begin position="772"/>
        <end position="841"/>
    </location>
</feature>
<dbReference type="Gene3D" id="3.40.50.1000">
    <property type="entry name" value="HAD superfamily/HAD-like"/>
    <property type="match status" value="2"/>
</dbReference>
<dbReference type="InterPro" id="IPR036412">
    <property type="entry name" value="HAD-like_sf"/>
</dbReference>
<comment type="subcellular location">
    <subcellularLocation>
        <location evidence="1">Membrane</location>
        <topology evidence="1">Multi-pass membrane protein</topology>
    </subcellularLocation>
</comment>
<evidence type="ECO:0000256" key="9">
    <source>
        <dbReference type="SAM" id="Phobius"/>
    </source>
</evidence>
<evidence type="ECO:0000256" key="7">
    <source>
        <dbReference type="ARBA" id="ARBA00023136"/>
    </source>
</evidence>
<evidence type="ECO:0000256" key="6">
    <source>
        <dbReference type="ARBA" id="ARBA00022989"/>
    </source>
</evidence>
<evidence type="ECO:0000313" key="11">
    <source>
        <dbReference type="EMBL" id="EFH82000.1"/>
    </source>
</evidence>
<dbReference type="GO" id="GO:0016887">
    <property type="term" value="F:ATP hydrolysis activity"/>
    <property type="evidence" value="ECO:0007669"/>
    <property type="project" value="InterPro"/>
</dbReference>
<dbReference type="GO" id="GO:0016020">
    <property type="term" value="C:membrane"/>
    <property type="evidence" value="ECO:0007669"/>
    <property type="project" value="UniProtKB-SubCell"/>
</dbReference>
<dbReference type="SUPFAM" id="SSF81665">
    <property type="entry name" value="Calcium ATPase, transmembrane domain M"/>
    <property type="match status" value="1"/>
</dbReference>
<dbReference type="SMART" id="SM00831">
    <property type="entry name" value="Cation_ATPase_N"/>
    <property type="match status" value="1"/>
</dbReference>
<dbReference type="InterPro" id="IPR059000">
    <property type="entry name" value="ATPase_P-type_domA"/>
</dbReference>
<comment type="caution">
    <text evidence="11">The sequence shown here is derived from an EMBL/GenBank/DDBJ whole genome shotgun (WGS) entry which is preliminary data.</text>
</comment>
<gene>
    <name evidence="11" type="ORF">Krac_2771</name>
</gene>
<reference evidence="11 12" key="1">
    <citation type="journal article" date="2011" name="Stand. Genomic Sci.">
        <title>Non-contiguous finished genome sequence and contextual data of the filamentous soil bacterium Ktedonobacter racemifer type strain (SOSP1-21).</title>
        <authorList>
            <person name="Chang Y.J."/>
            <person name="Land M."/>
            <person name="Hauser L."/>
            <person name="Chertkov O."/>
            <person name="Del Rio T.G."/>
            <person name="Nolan M."/>
            <person name="Copeland A."/>
            <person name="Tice H."/>
            <person name="Cheng J.F."/>
            <person name="Lucas S."/>
            <person name="Han C."/>
            <person name="Goodwin L."/>
            <person name="Pitluck S."/>
            <person name="Ivanova N."/>
            <person name="Ovchinikova G."/>
            <person name="Pati A."/>
            <person name="Chen A."/>
            <person name="Palaniappan K."/>
            <person name="Mavromatis K."/>
            <person name="Liolios K."/>
            <person name="Brettin T."/>
            <person name="Fiebig A."/>
            <person name="Rohde M."/>
            <person name="Abt B."/>
            <person name="Goker M."/>
            <person name="Detter J.C."/>
            <person name="Woyke T."/>
            <person name="Bristow J."/>
            <person name="Eisen J.A."/>
            <person name="Markowitz V."/>
            <person name="Hugenholtz P."/>
            <person name="Kyrpides N.C."/>
            <person name="Klenk H.P."/>
            <person name="Lapidus A."/>
        </authorList>
    </citation>
    <scope>NUCLEOTIDE SEQUENCE [LARGE SCALE GENOMIC DNA]</scope>
    <source>
        <strain evidence="12">DSM 44963</strain>
    </source>
</reference>
<keyword evidence="6 9" id="KW-1133">Transmembrane helix</keyword>
<keyword evidence="11" id="KW-0378">Hydrolase</keyword>
<dbReference type="PRINTS" id="PR00120">
    <property type="entry name" value="HATPASE"/>
</dbReference>
<evidence type="ECO:0000259" key="10">
    <source>
        <dbReference type="SMART" id="SM00831"/>
    </source>
</evidence>
<dbReference type="eggNOG" id="COG0474">
    <property type="taxonomic scope" value="Bacteria"/>
</dbReference>
<dbReference type="STRING" id="485913.Krac_2771"/>
<feature type="transmembrane region" description="Helical" evidence="9">
    <location>
        <begin position="1003"/>
        <end position="1021"/>
    </location>
</feature>
<evidence type="ECO:0000256" key="2">
    <source>
        <dbReference type="ARBA" id="ARBA00022692"/>
    </source>
</evidence>
<evidence type="ECO:0000313" key="12">
    <source>
        <dbReference type="Proteomes" id="UP000004508"/>
    </source>
</evidence>
<dbReference type="Pfam" id="PF00122">
    <property type="entry name" value="E1-E2_ATPase"/>
    <property type="match status" value="1"/>
</dbReference>
<dbReference type="Gene3D" id="2.70.150.10">
    <property type="entry name" value="Calcium-transporting ATPase, cytoplasmic transduction domain A"/>
    <property type="match status" value="1"/>
</dbReference>
<evidence type="ECO:0000256" key="3">
    <source>
        <dbReference type="ARBA" id="ARBA00022741"/>
    </source>
</evidence>
<proteinExistence type="predicted"/>
<dbReference type="Pfam" id="PF00702">
    <property type="entry name" value="Hydrolase"/>
    <property type="match status" value="1"/>
</dbReference>
<dbReference type="SUPFAM" id="SSF81660">
    <property type="entry name" value="Metal cation-transporting ATPase, ATP-binding domain N"/>
    <property type="match status" value="1"/>
</dbReference>
<dbReference type="InterPro" id="IPR023298">
    <property type="entry name" value="ATPase_P-typ_TM_dom_sf"/>
</dbReference>
<dbReference type="InterPro" id="IPR008250">
    <property type="entry name" value="ATPase_P-typ_transduc_dom_A_sf"/>
</dbReference>
<dbReference type="Gene3D" id="3.40.1110.10">
    <property type="entry name" value="Calcium-transporting ATPase, cytoplasmic domain N"/>
    <property type="match status" value="1"/>
</dbReference>
<keyword evidence="2 9" id="KW-0812">Transmembrane</keyword>
<dbReference type="SUPFAM" id="SSF56784">
    <property type="entry name" value="HAD-like"/>
    <property type="match status" value="1"/>
</dbReference>
<feature type="transmembrane region" description="Helical" evidence="9">
    <location>
        <begin position="1414"/>
        <end position="1436"/>
    </location>
</feature>
<dbReference type="InterPro" id="IPR023214">
    <property type="entry name" value="HAD_sf"/>
</dbReference>
<evidence type="ECO:0000256" key="8">
    <source>
        <dbReference type="SAM" id="MobiDB-lite"/>
    </source>
</evidence>
<sequence length="1618" mass="171863">MGIVVTEKVQVLHAIPGRIRVHVPGWFGQGMQRLEAQLHHVTGVQRVQANPLTENMLIQFDPHLTSEPAILEMLQTLEPPADTTSTKQLASTHKPFRPSVKKERQGKTIRMRIPVRGLDCDPSLAKRLIERLEQRPGVHVTANALTGRILVEYTEHEVELEDLIADAMGVDLPDVPDETQPSDPLDPGPLIRSATHSIGAALGLGLLATRRFLSVQEPLPGASVAAQVASILGILQGIPPIRYGARKLLGRTVSDFLFSIPGMITQTLSNNALALGVNESDSLLLSTETYEQRTAWRKHEESIAQAPSAQPGATIQLEASERTPLAASVIEGRGTAIGRDALPMPVYPGGTIPPGALLFGGPFTLRLQRDTSFEAFTPAPRPAPVAPTLFERYLQVVSPLSLVYAAATALLTRSWTRTLAALLLVNPRPAMIGLDSSEHRAAARVLRAGNVIVGTRPDRKIYRPDCVFLDGARLLSDRLELASILSLDESHDPAQLLALAQEITAAAGFPWGGVFGSTQILTLPSATFDGTRVTATIEGTQYTLGYVEDWAALPEAAPLRQSGNTVLVLRSQRKPRPLGIFALRPALAPGVSDLVETCQRNRVELGVLVEHDQMAVQALVTRAHVSLVDRDNAVEAIHMKQQAGARVAFVADHAGAAAAFDACDLAIGMSNEHTRLPARVDLLTPNIKAVAAIVEAGARCDETVRDAVAWSSVANIIGAGLGFRGIAGGLEPASRVVSIATLGAIFDGWLRLRGGERPGSVISHLTDPHPERWGQREPEAVLQALQTSEKGLSSVEAAARHHKEAPRARRFELLSTFLDQVRSPLIAVYAAGAGLSLLLGAPGDFAIISATILANVSIGAWQEHKANRIAEALEQMESPTAHVLRDSQPVSVPAQEVVPGDVLLLTPGEHVAADARVLSAQGLEVDEAALTGESLPVAKVTVGGTDSSRIVLEGSDVTTGTGQAIVIAVGHQTRMGATAAALAVEETEQSPLGVRLNRMLKTLLPLSLAGGVIVIASGLLLKRPLAAQLATGVTIVLAAIPEGLPLLASVSEAAVARRLASRNAVVRRLSAVEALGRVDVACTDKTGTLTQGQLALNLVADNEHEVPVSNVLSDDARHVLLTAALASPHPEAPDAASHPTDFAVIRGAQKADLDEQLHVKREAELAFDPLRSFYTTLALKRLCIKGAPEALIPRCRAFRLHGEKQPLDEAGRQELLTRSQRLAERGLRVLMVAEGPPDMPLDDPQELTALGFLGISDPLRPTVQAAVQRCRDAGVRVIMITGDHPLTARTIAREAGLLGSGDGVLNAAEMAALSDDELGARLEHITVIARATPLDKLRIIERLRQYGHTVAMTGDGVNDAPALRLADVGVAMGRGGTEVARQTADVVLVDDDFSTLVEALVEGRSFWRNIRRALGLLLGGNLGELGLVVSASLLTLNFPLNARQILAMNVITDILPATAVALQEPEHRDLAGLEREGTAALGKPLLDDIARRALASALPALVSYIIMLGSGIAEARSVAFASIIVTQLAQTLDAGKTEETLTRTVFGAVAISAGVLLATFTVPPLRSFLRLVMPGPLGWALIGGGAIEAVILHRLVTFLPVVRLPHLRLTQAQLANAI</sequence>
<feature type="transmembrane region" description="Helical" evidence="9">
    <location>
        <begin position="1577"/>
        <end position="1602"/>
    </location>
</feature>
<dbReference type="FunCoup" id="D6TZL0">
    <property type="interactions" value="356"/>
</dbReference>
<dbReference type="OrthoDB" id="9760364at2"/>
<keyword evidence="7 9" id="KW-0472">Membrane</keyword>
<dbReference type="InterPro" id="IPR018303">
    <property type="entry name" value="ATPase_P-typ_P_site"/>
</dbReference>
<keyword evidence="4" id="KW-0067">ATP-binding</keyword>
<dbReference type="PANTHER" id="PTHR42861">
    <property type="entry name" value="CALCIUM-TRANSPORTING ATPASE"/>
    <property type="match status" value="1"/>
</dbReference>
<keyword evidence="5" id="KW-1278">Translocase</keyword>
<dbReference type="SFLD" id="SFLDG00002">
    <property type="entry name" value="C1.7:_P-type_atpase_like"/>
    <property type="match status" value="1"/>
</dbReference>
<feature type="transmembrane region" description="Helical" evidence="9">
    <location>
        <begin position="1501"/>
        <end position="1525"/>
    </location>
</feature>
<protein>
    <submittedName>
        <fullName evidence="11">ATPase, P-type (Transporting), HAD superfamily, subfamily IC</fullName>
        <ecNumber evidence="11">3.6.3.8</ecNumber>
    </submittedName>
</protein>
<dbReference type="PRINTS" id="PR00119">
    <property type="entry name" value="CATATPASE"/>
</dbReference>
<evidence type="ECO:0000256" key="1">
    <source>
        <dbReference type="ARBA" id="ARBA00004141"/>
    </source>
</evidence>
<evidence type="ECO:0000256" key="5">
    <source>
        <dbReference type="ARBA" id="ARBA00022967"/>
    </source>
</evidence>
<dbReference type="NCBIfam" id="TIGR01494">
    <property type="entry name" value="ATPase_P-type"/>
    <property type="match status" value="2"/>
</dbReference>
<dbReference type="InterPro" id="IPR023299">
    <property type="entry name" value="ATPase_P-typ_cyto_dom_N"/>
</dbReference>
<dbReference type="Gene3D" id="1.20.1110.10">
    <property type="entry name" value="Calcium-transporting ATPase, transmembrane domain"/>
    <property type="match status" value="1"/>
</dbReference>
<keyword evidence="12" id="KW-1185">Reference proteome</keyword>
<dbReference type="Pfam" id="PF00689">
    <property type="entry name" value="Cation_ATPase_C"/>
    <property type="match status" value="1"/>
</dbReference>
<keyword evidence="3" id="KW-0547">Nucleotide-binding</keyword>
<dbReference type="InterPro" id="IPR044492">
    <property type="entry name" value="P_typ_ATPase_HD_dom"/>
</dbReference>
<accession>D6TZL0</accession>
<feature type="region of interest" description="Disordered" evidence="8">
    <location>
        <begin position="83"/>
        <end position="105"/>
    </location>
</feature>
<dbReference type="InterPro" id="IPR001757">
    <property type="entry name" value="P_typ_ATPase"/>
</dbReference>
<evidence type="ECO:0000256" key="4">
    <source>
        <dbReference type="ARBA" id="ARBA00022840"/>
    </source>
</evidence>